<organism evidence="6 7">
    <name type="scientific">Ganoderma sinense ZZ0214-1</name>
    <dbReference type="NCBI Taxonomy" id="1077348"/>
    <lineage>
        <taxon>Eukaryota</taxon>
        <taxon>Fungi</taxon>
        <taxon>Dikarya</taxon>
        <taxon>Basidiomycota</taxon>
        <taxon>Agaricomycotina</taxon>
        <taxon>Agaricomycetes</taxon>
        <taxon>Polyporales</taxon>
        <taxon>Polyporaceae</taxon>
        <taxon>Ganoderma</taxon>
    </lineage>
</organism>
<evidence type="ECO:0000256" key="5">
    <source>
        <dbReference type="SAM" id="MobiDB-lite"/>
    </source>
</evidence>
<evidence type="ECO:0000256" key="4">
    <source>
        <dbReference type="ARBA" id="ARBA00023242"/>
    </source>
</evidence>
<dbReference type="PANTHER" id="PTHR31109:SF2">
    <property type="entry name" value="RIBOSOME BIOGENESIS PROTEIN SLX9 HOMOLOG"/>
    <property type="match status" value="1"/>
</dbReference>
<dbReference type="PANTHER" id="PTHR31109">
    <property type="entry name" value="PROTEIN FAM207A"/>
    <property type="match status" value="1"/>
</dbReference>
<evidence type="ECO:0000256" key="2">
    <source>
        <dbReference type="ARBA" id="ARBA00011022"/>
    </source>
</evidence>
<reference evidence="6 7" key="1">
    <citation type="journal article" date="2015" name="Sci. Rep.">
        <title>Chromosome-level genome map provides insights into diverse defense mechanisms in the medicinal fungus Ganoderma sinense.</title>
        <authorList>
            <person name="Zhu Y."/>
            <person name="Xu J."/>
            <person name="Sun C."/>
            <person name="Zhou S."/>
            <person name="Xu H."/>
            <person name="Nelson D.R."/>
            <person name="Qian J."/>
            <person name="Song J."/>
            <person name="Luo H."/>
            <person name="Xiang L."/>
            <person name="Li Y."/>
            <person name="Xu Z."/>
            <person name="Ji A."/>
            <person name="Wang L."/>
            <person name="Lu S."/>
            <person name="Hayward A."/>
            <person name="Sun W."/>
            <person name="Li X."/>
            <person name="Schwartz D.C."/>
            <person name="Wang Y."/>
            <person name="Chen S."/>
        </authorList>
    </citation>
    <scope>NUCLEOTIDE SEQUENCE [LARGE SCALE GENOMIC DNA]</scope>
    <source>
        <strain evidence="6 7">ZZ0214-1</strain>
    </source>
</reference>
<feature type="region of interest" description="Disordered" evidence="5">
    <location>
        <begin position="1"/>
        <end position="118"/>
    </location>
</feature>
<comment type="caution">
    <text evidence="6">The sequence shown here is derived from an EMBL/GenBank/DDBJ whole genome shotgun (WGS) entry which is preliminary data.</text>
</comment>
<evidence type="ECO:0000313" key="6">
    <source>
        <dbReference type="EMBL" id="PIL31636.1"/>
    </source>
</evidence>
<dbReference type="Proteomes" id="UP000230002">
    <property type="component" value="Unassembled WGS sequence"/>
</dbReference>
<dbReference type="EMBL" id="AYKW01000012">
    <property type="protein sequence ID" value="PIL31636.1"/>
    <property type="molecule type" value="Genomic_DNA"/>
</dbReference>
<gene>
    <name evidence="6" type="ORF">GSI_06338</name>
</gene>
<dbReference type="InterPro" id="IPR028160">
    <property type="entry name" value="Slx9-like"/>
</dbReference>
<keyword evidence="4" id="KW-0539">Nucleus</keyword>
<accession>A0A2G8SCY7</accession>
<dbReference type="STRING" id="1077348.A0A2G8SCY7"/>
<dbReference type="GO" id="GO:0030688">
    <property type="term" value="C:preribosome, small subunit precursor"/>
    <property type="evidence" value="ECO:0007669"/>
    <property type="project" value="InterPro"/>
</dbReference>
<dbReference type="GO" id="GO:0030686">
    <property type="term" value="C:90S preribosome"/>
    <property type="evidence" value="ECO:0007669"/>
    <property type="project" value="InterPro"/>
</dbReference>
<name>A0A2G8SCY7_9APHY</name>
<dbReference type="GO" id="GO:0000462">
    <property type="term" value="P:maturation of SSU-rRNA from tricistronic rRNA transcript (SSU-rRNA, 5.8S rRNA, LSU-rRNA)"/>
    <property type="evidence" value="ECO:0007669"/>
    <property type="project" value="InterPro"/>
</dbReference>
<protein>
    <recommendedName>
        <fullName evidence="3">Ribosome biogenesis protein SLX9</fullName>
    </recommendedName>
</protein>
<dbReference type="OrthoDB" id="18703at2759"/>
<keyword evidence="7" id="KW-1185">Reference proteome</keyword>
<proteinExistence type="inferred from homology"/>
<evidence type="ECO:0000256" key="3">
    <source>
        <dbReference type="ARBA" id="ARBA00021321"/>
    </source>
</evidence>
<sequence>MAADQEPRPTLKKKEKQALKHQQFVERLEQTRSPYSKSHERRLKRRAREQVAGGMSEIKAAISALEDGNPETIQNSVPTDDAGADAASRPQKARPKPGQIGEGKGVPLSKSQRKRTLQVERMRIPMILATPEFAANPFQTIRTHAQNSLLKHEPPTAASTSS</sequence>
<comment type="subcellular location">
    <subcellularLocation>
        <location evidence="1">Nucleus</location>
        <location evidence="1">Nucleolus</location>
    </subcellularLocation>
</comment>
<evidence type="ECO:0000313" key="7">
    <source>
        <dbReference type="Proteomes" id="UP000230002"/>
    </source>
</evidence>
<dbReference type="Pfam" id="PF15341">
    <property type="entry name" value="SLX9"/>
    <property type="match status" value="1"/>
</dbReference>
<comment type="similarity">
    <text evidence="2">Belongs to the SLX9 family.</text>
</comment>
<evidence type="ECO:0000256" key="1">
    <source>
        <dbReference type="ARBA" id="ARBA00004604"/>
    </source>
</evidence>
<dbReference type="AlphaFoldDB" id="A0A2G8SCY7"/>
<dbReference type="GO" id="GO:0005730">
    <property type="term" value="C:nucleolus"/>
    <property type="evidence" value="ECO:0007669"/>
    <property type="project" value="UniProtKB-SubCell"/>
</dbReference>